<sequence length="54" mass="5645">MGERGKGFLFGLGTSLLRVRENGLASLGTDGEELELLGNSVASLEYAGSSLRSE</sequence>
<gene>
    <name evidence="1" type="ORF">SAMN05421771_2999</name>
</gene>
<organism evidence="1 2">
    <name type="scientific">Granulicella pectinivorans</name>
    <dbReference type="NCBI Taxonomy" id="474950"/>
    <lineage>
        <taxon>Bacteria</taxon>
        <taxon>Pseudomonadati</taxon>
        <taxon>Acidobacteriota</taxon>
        <taxon>Terriglobia</taxon>
        <taxon>Terriglobales</taxon>
        <taxon>Acidobacteriaceae</taxon>
        <taxon>Granulicella</taxon>
    </lineage>
</organism>
<protein>
    <submittedName>
        <fullName evidence="1">Uncharacterized protein</fullName>
    </submittedName>
</protein>
<dbReference type="Proteomes" id="UP000199024">
    <property type="component" value="Unassembled WGS sequence"/>
</dbReference>
<evidence type="ECO:0000313" key="1">
    <source>
        <dbReference type="EMBL" id="SFS16907.1"/>
    </source>
</evidence>
<dbReference type="EMBL" id="FOZL01000001">
    <property type="protein sequence ID" value="SFS16907.1"/>
    <property type="molecule type" value="Genomic_DNA"/>
</dbReference>
<reference evidence="1 2" key="1">
    <citation type="submission" date="2016-10" db="EMBL/GenBank/DDBJ databases">
        <authorList>
            <person name="de Groot N.N."/>
        </authorList>
    </citation>
    <scope>NUCLEOTIDE SEQUENCE [LARGE SCALE GENOMIC DNA]</scope>
    <source>
        <strain evidence="1 2">DSM 21001</strain>
    </source>
</reference>
<name>A0A1I6MMT1_9BACT</name>
<keyword evidence="2" id="KW-1185">Reference proteome</keyword>
<accession>A0A1I6MMT1</accession>
<dbReference type="AlphaFoldDB" id="A0A1I6MMT1"/>
<dbReference type="STRING" id="474950.SAMN05421771_2999"/>
<evidence type="ECO:0000313" key="2">
    <source>
        <dbReference type="Proteomes" id="UP000199024"/>
    </source>
</evidence>
<proteinExistence type="predicted"/>